<evidence type="ECO:0000259" key="4">
    <source>
        <dbReference type="PROSITE" id="PS51471"/>
    </source>
</evidence>
<evidence type="ECO:0000313" key="6">
    <source>
        <dbReference type="Proteomes" id="UP001430848"/>
    </source>
</evidence>
<protein>
    <recommendedName>
        <fullName evidence="4">Fe2OG dioxygenase domain-containing protein</fullName>
    </recommendedName>
</protein>
<name>A0ABR1PD03_DIAER</name>
<evidence type="ECO:0000256" key="2">
    <source>
        <dbReference type="RuleBase" id="RU003682"/>
    </source>
</evidence>
<dbReference type="InterPro" id="IPR027443">
    <property type="entry name" value="IPNS-like_sf"/>
</dbReference>
<dbReference type="Proteomes" id="UP001430848">
    <property type="component" value="Unassembled WGS sequence"/>
</dbReference>
<keyword evidence="6" id="KW-1185">Reference proteome</keyword>
<keyword evidence="2" id="KW-0408">Iron</keyword>
<dbReference type="InterPro" id="IPR050231">
    <property type="entry name" value="Iron_ascorbate_oxido_reductase"/>
</dbReference>
<gene>
    <name evidence="5" type="ORF">SLS63_004793</name>
</gene>
<dbReference type="InterPro" id="IPR044861">
    <property type="entry name" value="IPNS-like_FE2OG_OXY"/>
</dbReference>
<sequence length="411" mass="45534">MGSLSSDSALNAFDGVDGTPPAFPADVPVAHISNISHQKILDGDVDEIARVIKSARDNGFFRVDLRESEIGKKFLAAARNMFALAKETFDLPTETKLDDSILKHGEDLFGYKGLGASVVDKDGTPDNNEQYWISCGDIEGTGRHSRAIYNDVINRKNAQLKEFIDLGKAVTDRFLEVFSAVLAIPPESEDYLTKLYSHTNDCGSHVRLLKCPPKPKDAKVSLQPQYVYTALRDPDFFHGESEPRGHFKNPSTSHYASQLSTDWGMMTVLFNMLGGLQIYVPEDRVAPGEQAGWKYVKPEPGMAIFNLGDAFVKWSDGELKSSIHRVTNPPGEQANYTRYSLAYFTRPNNEALLKPLGRKAGHTDEAKEYETFIKWAMRRAMAGKTDGFKKGDWEKGQGTETALSAQARVAA</sequence>
<comment type="similarity">
    <text evidence="1 2">Belongs to the iron/ascorbate-dependent oxidoreductase family.</text>
</comment>
<comment type="caution">
    <text evidence="5">The sequence shown here is derived from an EMBL/GenBank/DDBJ whole genome shotgun (WGS) entry which is preliminary data.</text>
</comment>
<accession>A0ABR1PD03</accession>
<dbReference type="SUPFAM" id="SSF51197">
    <property type="entry name" value="Clavaminate synthase-like"/>
    <property type="match status" value="1"/>
</dbReference>
<keyword evidence="2" id="KW-0479">Metal-binding</keyword>
<keyword evidence="2" id="KW-0560">Oxidoreductase</keyword>
<proteinExistence type="inferred from homology"/>
<evidence type="ECO:0000256" key="1">
    <source>
        <dbReference type="ARBA" id="ARBA00008056"/>
    </source>
</evidence>
<feature type="domain" description="Fe2OG dioxygenase" evidence="4">
    <location>
        <begin position="220"/>
        <end position="347"/>
    </location>
</feature>
<reference evidence="5 6" key="1">
    <citation type="submission" date="2024-02" db="EMBL/GenBank/DDBJ databases">
        <title>De novo assembly and annotation of 12 fungi associated with fruit tree decline syndrome in Ontario, Canada.</title>
        <authorList>
            <person name="Sulman M."/>
            <person name="Ellouze W."/>
            <person name="Ilyukhin E."/>
        </authorList>
    </citation>
    <scope>NUCLEOTIDE SEQUENCE [LARGE SCALE GENOMIC DNA]</scope>
    <source>
        <strain evidence="5 6">M169</strain>
    </source>
</reference>
<dbReference type="Gene3D" id="2.60.120.330">
    <property type="entry name" value="B-lactam Antibiotic, Isopenicillin N Synthase, Chain"/>
    <property type="match status" value="1"/>
</dbReference>
<dbReference type="InterPro" id="IPR005123">
    <property type="entry name" value="Oxoglu/Fe-dep_dioxygenase_dom"/>
</dbReference>
<dbReference type="EMBL" id="JAKNSF020000018">
    <property type="protein sequence ID" value="KAK7733264.1"/>
    <property type="molecule type" value="Genomic_DNA"/>
</dbReference>
<dbReference type="PANTHER" id="PTHR47990">
    <property type="entry name" value="2-OXOGLUTARATE (2OG) AND FE(II)-DEPENDENT OXYGENASE SUPERFAMILY PROTEIN-RELATED"/>
    <property type="match status" value="1"/>
</dbReference>
<dbReference type="PROSITE" id="PS51471">
    <property type="entry name" value="FE2OG_OXY"/>
    <property type="match status" value="1"/>
</dbReference>
<evidence type="ECO:0000256" key="3">
    <source>
        <dbReference type="SAM" id="MobiDB-lite"/>
    </source>
</evidence>
<feature type="region of interest" description="Disordered" evidence="3">
    <location>
        <begin position="386"/>
        <end position="411"/>
    </location>
</feature>
<evidence type="ECO:0000313" key="5">
    <source>
        <dbReference type="EMBL" id="KAK7733264.1"/>
    </source>
</evidence>
<feature type="compositionally biased region" description="Basic and acidic residues" evidence="3">
    <location>
        <begin position="386"/>
        <end position="397"/>
    </location>
</feature>
<organism evidence="5 6">
    <name type="scientific">Diaporthe eres</name>
    <name type="common">Phomopsis oblonga</name>
    <dbReference type="NCBI Taxonomy" id="83184"/>
    <lineage>
        <taxon>Eukaryota</taxon>
        <taxon>Fungi</taxon>
        <taxon>Dikarya</taxon>
        <taxon>Ascomycota</taxon>
        <taxon>Pezizomycotina</taxon>
        <taxon>Sordariomycetes</taxon>
        <taxon>Sordariomycetidae</taxon>
        <taxon>Diaporthales</taxon>
        <taxon>Diaporthaceae</taxon>
        <taxon>Diaporthe</taxon>
        <taxon>Diaporthe eres species complex</taxon>
    </lineage>
</organism>
<dbReference type="Pfam" id="PF03171">
    <property type="entry name" value="2OG-FeII_Oxy"/>
    <property type="match status" value="1"/>
</dbReference>